<dbReference type="AlphaFoldDB" id="A0AAI8XME2"/>
<dbReference type="InterPro" id="IPR011050">
    <property type="entry name" value="Pectin_lyase_fold/virulence"/>
</dbReference>
<dbReference type="RefSeq" id="WP_286214157.1">
    <property type="nucleotide sequence ID" value="NZ_AP027452.1"/>
</dbReference>
<feature type="domain" description="Rhamnogalacturonase A/B/Epimerase-like pectate lyase" evidence="1">
    <location>
        <begin position="5"/>
        <end position="79"/>
    </location>
</feature>
<evidence type="ECO:0000313" key="3">
    <source>
        <dbReference type="Proteomes" id="UP001241092"/>
    </source>
</evidence>
<dbReference type="InterPro" id="IPR024535">
    <property type="entry name" value="RHGA/B-epi-like_pectate_lyase"/>
</dbReference>
<proteinExistence type="predicted"/>
<dbReference type="Gene3D" id="2.160.20.10">
    <property type="entry name" value="Single-stranded right-handed beta-helix, Pectin lyase-like"/>
    <property type="match status" value="1"/>
</dbReference>
<name>A0AAI8XME2_MYCME</name>
<accession>A0AAI8XME2</accession>
<evidence type="ECO:0000313" key="2">
    <source>
        <dbReference type="EMBL" id="BDY27643.1"/>
    </source>
</evidence>
<dbReference type="EMBL" id="AP027452">
    <property type="protein sequence ID" value="BDY27643.1"/>
    <property type="molecule type" value="Genomic_DNA"/>
</dbReference>
<dbReference type="InterPro" id="IPR012334">
    <property type="entry name" value="Pectin_lyas_fold"/>
</dbReference>
<gene>
    <name evidence="2" type="ORF">hbim_01568</name>
</gene>
<protein>
    <recommendedName>
        <fullName evidence="1">Rhamnogalacturonase A/B/Epimerase-like pectate lyase domain-containing protein</fullName>
    </recommendedName>
</protein>
<dbReference type="Pfam" id="PF12708">
    <property type="entry name" value="Pect-lyase_RHGA_epim"/>
    <property type="match status" value="1"/>
</dbReference>
<sequence>MAVADVREFGATGDGVTDDHPAVMAAIRAAADAGGGTVFFPAGVYALSASIGNGAEGFAHVCLLGDGERAARLRVTTDVAPISGHWIESRIENLTIDAGSLGGPGLDVDLDKSYVQHCWIDGWTGYGMRLNATIEGLLNWIDDNFIAQCTGYGIHTSYRFFDSWIVNNNIGSTRPNLSIEAGPLRILANHLNGSPQHNIELRGNKSLTIIGNICEGARREAIVFTMPAWADSDDEQVAIVGNNITNGGKSEPDAYPAIGIYARDAEHRTMGFNITGNFIANTDDDAGWSHAVDARYVDNLAITGNQWDNNGFSVAAVRADGRNVGIAGNSSANLPTREVHTVAGDTVMAAAPGVDYVYLVSRGELTLPTAVGNTSRYTLKSIAGTTRVHAPDGQRVDGGSVVQLGSSDAVDVISDGTDWWTL</sequence>
<reference evidence="2" key="1">
    <citation type="submission" date="2023-03" db="EMBL/GenBank/DDBJ databases">
        <title>Draft genome sequence of a Mycolicibacterium mageritense strain H4_3_1 isolated from a hybrid biological-inorganic system reactor.</title>
        <authorList>
            <person name="Feng X."/>
            <person name="Kazama D."/>
            <person name="Sato K."/>
            <person name="Kobayashi H."/>
        </authorList>
    </citation>
    <scope>NUCLEOTIDE SEQUENCE</scope>
    <source>
        <strain evidence="2">H4_3_1</strain>
    </source>
</reference>
<evidence type="ECO:0000259" key="1">
    <source>
        <dbReference type="Pfam" id="PF12708"/>
    </source>
</evidence>
<organism evidence="2 3">
    <name type="scientific">Mycolicibacterium mageritense</name>
    <name type="common">Mycobacterium mageritense</name>
    <dbReference type="NCBI Taxonomy" id="53462"/>
    <lineage>
        <taxon>Bacteria</taxon>
        <taxon>Bacillati</taxon>
        <taxon>Actinomycetota</taxon>
        <taxon>Actinomycetes</taxon>
        <taxon>Mycobacteriales</taxon>
        <taxon>Mycobacteriaceae</taxon>
        <taxon>Mycolicibacterium</taxon>
    </lineage>
</organism>
<dbReference type="Proteomes" id="UP001241092">
    <property type="component" value="Chromosome"/>
</dbReference>
<dbReference type="SUPFAM" id="SSF51126">
    <property type="entry name" value="Pectin lyase-like"/>
    <property type="match status" value="1"/>
</dbReference>